<name>A0AAE7BHC1_9BACT</name>
<dbReference type="KEGG" id="adz:ADFLV_1966"/>
<dbReference type="InterPro" id="IPR029470">
    <property type="entry name" value="PDDEXK_4"/>
</dbReference>
<dbReference type="InterPro" id="IPR015947">
    <property type="entry name" value="PUA-like_sf"/>
</dbReference>
<dbReference type="Proteomes" id="UP000503313">
    <property type="component" value="Chromosome"/>
</dbReference>
<dbReference type="RefSeq" id="WP_129011361.1">
    <property type="nucleotide sequence ID" value="NZ_CP053835.1"/>
</dbReference>
<gene>
    <name evidence="1" type="ORF">ADFLV_1966</name>
</gene>
<dbReference type="AlphaFoldDB" id="A0AAE7BHC1"/>
<dbReference type="EMBL" id="CP053835">
    <property type="protein sequence ID" value="QKF77982.1"/>
    <property type="molecule type" value="Genomic_DNA"/>
</dbReference>
<proteinExistence type="predicted"/>
<evidence type="ECO:0000313" key="2">
    <source>
        <dbReference type="Proteomes" id="UP000503313"/>
    </source>
</evidence>
<accession>A0AAE7BHC1</accession>
<protein>
    <submittedName>
        <fullName evidence="1">Uncharacterized protein</fullName>
    </submittedName>
</protein>
<evidence type="ECO:0000313" key="1">
    <source>
        <dbReference type="EMBL" id="QKF77982.1"/>
    </source>
</evidence>
<organism evidence="1 2">
    <name type="scientific">Arcobacter defluvii</name>
    <dbReference type="NCBI Taxonomy" id="873191"/>
    <lineage>
        <taxon>Bacteria</taxon>
        <taxon>Pseudomonadati</taxon>
        <taxon>Campylobacterota</taxon>
        <taxon>Epsilonproteobacteria</taxon>
        <taxon>Campylobacterales</taxon>
        <taxon>Arcobacteraceae</taxon>
        <taxon>Arcobacter</taxon>
    </lineage>
</organism>
<sequence length="548" mass="65070">MNFWQFKFNIQKGNWKEFETISSGEEFYQEITAYKRMEGSEGDIVFYYQTDKKYQVGIHFITEIISAPHKDESSTGYVIKLKVLRRLKQPFNDTNFLIYNRLQSKLKPMGQGASKYLLKDEDEGKKLFDFLMKGNVYNDIIQIDINSEIINDFNNIREEHIQQGFLFNPFHNLNLIRGEVKHLSFLGNLLNPMGNHFKGNVFLKHFINSLLGYIDLKDNKFLQKFTDKNPFIEIEKQIVLNNGDKARIDLWLENDEYIIAIEGKIEAKDSLGQLDKYNDYLNKSKKEFILLYLTLRKNEEPKNLNNSDLKESKKFHLINFEEDIIDFIDDSIKDNTITDNIQNTLIDYKDALLKYMYDYHLSFEYSLSLIDFITKSEFNFLESEKIKDIFFQNKNKYKNTVIEDIAQCFEYAKAYIERLFYVNLRDKAFENDYMLKDDSEVSLREDKTSIAKDLYKILKVRESRLQPKILHNSLIEFPFDLDGDFFFSIRSDYLGVFKNEIHINIDTLSLLEYGANKIEPDIFKSSYIINLLNKKYRESLILNFLEFN</sequence>
<dbReference type="Pfam" id="PF14281">
    <property type="entry name" value="PDDEXK_4"/>
    <property type="match status" value="1"/>
</dbReference>
<dbReference type="SUPFAM" id="SSF88697">
    <property type="entry name" value="PUA domain-like"/>
    <property type="match status" value="1"/>
</dbReference>
<reference evidence="1 2" key="1">
    <citation type="submission" date="2020-05" db="EMBL/GenBank/DDBJ databases">
        <title>Complete genome sequencing of Campylobacter and Arcobacter type strains.</title>
        <authorList>
            <person name="Miller W.G."/>
            <person name="Yee E."/>
        </authorList>
    </citation>
    <scope>NUCLEOTIDE SEQUENCE [LARGE SCALE GENOMIC DNA]</scope>
    <source>
        <strain evidence="1 2">LMG 25694</strain>
    </source>
</reference>
<keyword evidence="2" id="KW-1185">Reference proteome</keyword>